<organism evidence="1 2">
    <name type="scientific">Pseudomonas chlororaphis subsp. aureofaciens</name>
    <dbReference type="NCBI Taxonomy" id="587851"/>
    <lineage>
        <taxon>Bacteria</taxon>
        <taxon>Pseudomonadati</taxon>
        <taxon>Pseudomonadota</taxon>
        <taxon>Gammaproteobacteria</taxon>
        <taxon>Pseudomonadales</taxon>
        <taxon>Pseudomonadaceae</taxon>
        <taxon>Pseudomonas</taxon>
    </lineage>
</organism>
<name>A0AAD0ZHA5_9PSED</name>
<dbReference type="NCBIfam" id="TIGR04141">
    <property type="entry name" value="TIGR04141 family sporadically distributed protein"/>
    <property type="match status" value="1"/>
</dbReference>
<dbReference type="EMBL" id="CP027750">
    <property type="protein sequence ID" value="AZE29083.1"/>
    <property type="molecule type" value="Genomic_DNA"/>
</dbReference>
<reference evidence="1 2" key="1">
    <citation type="submission" date="2018-03" db="EMBL/GenBank/DDBJ databases">
        <title>Diversity of phytobeneficial traits revealed by whole-genome analysis of worldwide-isolated phenazine-producing Pseudomonas spp.</title>
        <authorList>
            <person name="Biessy A."/>
            <person name="Novinscak A."/>
            <person name="Blom J."/>
            <person name="Leger G."/>
            <person name="Thomashow L.S."/>
            <person name="Cazorla F.M."/>
            <person name="Josic D."/>
            <person name="Filion M."/>
        </authorList>
    </citation>
    <scope>NUCLEOTIDE SEQUENCE [LARGE SCALE GENOMIC DNA]</scope>
    <source>
        <strain evidence="1 2">ChPhzS24</strain>
    </source>
</reference>
<evidence type="ECO:0000313" key="1">
    <source>
        <dbReference type="EMBL" id="AZE29083.1"/>
    </source>
</evidence>
<proteinExistence type="predicted"/>
<accession>A0AAD0ZHA5</accession>
<dbReference type="Pfam" id="PF19614">
    <property type="entry name" value="DUF6119"/>
    <property type="match status" value="1"/>
</dbReference>
<dbReference type="RefSeq" id="WP_124301339.1">
    <property type="nucleotide sequence ID" value="NZ_CP027750.1"/>
</dbReference>
<sequence>MSLDKITVYKLKDHITAFEQYIKELDGKRQRLPGLREIAIVPTEDGPIVQASFAFKEHESEKKAVDVPWIQFINESAPDPIIFQSRNKFPCAVLAVKIQDEQSTNFYALTFGLGADTFIDMEQIVRDFGLRVAMNICDTEKLKRIQTNIHEAVSTHSEKQISTGSNLNVFQIDDEKEFLRSVSGLAREEFTFIHSLTGKDSISIKLNKNAPLNWNSLVQRLQTLEESYNLERYLETFQGYSKFHFENDPDTISQLDELLFEKIRTGDLEHIHLAPPEFVDYDSRYFTYELDGGERHDDISIIDFLATRKRAFSERASISSLKQKKIYIWSTETGQRINAWTAYKCLVAEITLNDETYILSISQWKKISTDFKNEVESYIAHNIPHCDHPYLLEGVRIWDAAQGKNREDVYNTTIYQAEPDIFLFDRAKIQIAGERIYEVCDLLHIDKSLIHVKRLKAGTASISHLFLQGKFYSEAFVTDQKCRQGMKDHIINNNNGRAIAAFTDILPNERETLITNDYKIIFCILTERNNANIDIIPFMAKYELMHSHKYINQALGFQCEYKIISVLEGAP</sequence>
<gene>
    <name evidence="1" type="ORF">C4K07_2298</name>
</gene>
<dbReference type="Proteomes" id="UP000280455">
    <property type="component" value="Chromosome"/>
</dbReference>
<dbReference type="AlphaFoldDB" id="A0AAD0ZHA5"/>
<dbReference type="InterPro" id="IPR026487">
    <property type="entry name" value="CHP04141"/>
</dbReference>
<protein>
    <recommendedName>
        <fullName evidence="3">Sporadically distributed protein, TIGR04141 family</fullName>
    </recommendedName>
</protein>
<evidence type="ECO:0000313" key="2">
    <source>
        <dbReference type="Proteomes" id="UP000280455"/>
    </source>
</evidence>
<evidence type="ECO:0008006" key="3">
    <source>
        <dbReference type="Google" id="ProtNLM"/>
    </source>
</evidence>